<evidence type="ECO:0000256" key="1">
    <source>
        <dbReference type="ARBA" id="ARBA00034773"/>
    </source>
</evidence>
<dbReference type="AlphaFoldDB" id="A0AAX6FUG0"/>
<dbReference type="EMBL" id="JANAVB010025999">
    <property type="protein sequence ID" value="KAJ6819833.1"/>
    <property type="molecule type" value="Genomic_DNA"/>
</dbReference>
<dbReference type="PANTHER" id="PTHR33083">
    <property type="entry name" value="EXPRESSED PROTEIN"/>
    <property type="match status" value="1"/>
</dbReference>
<evidence type="ECO:0000313" key="3">
    <source>
        <dbReference type="EMBL" id="KAJ6819833.1"/>
    </source>
</evidence>
<organism evidence="3 4">
    <name type="scientific">Iris pallida</name>
    <name type="common">Sweet iris</name>
    <dbReference type="NCBI Taxonomy" id="29817"/>
    <lineage>
        <taxon>Eukaryota</taxon>
        <taxon>Viridiplantae</taxon>
        <taxon>Streptophyta</taxon>
        <taxon>Embryophyta</taxon>
        <taxon>Tracheophyta</taxon>
        <taxon>Spermatophyta</taxon>
        <taxon>Magnoliopsida</taxon>
        <taxon>Liliopsida</taxon>
        <taxon>Asparagales</taxon>
        <taxon>Iridaceae</taxon>
        <taxon>Iridoideae</taxon>
        <taxon>Irideae</taxon>
        <taxon>Iris</taxon>
    </lineage>
</organism>
<reference evidence="3" key="2">
    <citation type="submission" date="2023-04" db="EMBL/GenBank/DDBJ databases">
        <authorList>
            <person name="Bruccoleri R.E."/>
            <person name="Oakeley E.J."/>
            <person name="Faust A.-M."/>
            <person name="Dessus-Babus S."/>
            <person name="Altorfer M."/>
            <person name="Burckhardt D."/>
            <person name="Oertli M."/>
            <person name="Naumann U."/>
            <person name="Petersen F."/>
            <person name="Wong J."/>
        </authorList>
    </citation>
    <scope>NUCLEOTIDE SEQUENCE</scope>
    <source>
        <strain evidence="3">GSM-AAB239-AS_SAM_17_03QT</strain>
        <tissue evidence="3">Leaf</tissue>
    </source>
</reference>
<evidence type="ECO:0000256" key="2">
    <source>
        <dbReference type="SAM" id="MobiDB-lite"/>
    </source>
</evidence>
<evidence type="ECO:0000313" key="4">
    <source>
        <dbReference type="Proteomes" id="UP001140949"/>
    </source>
</evidence>
<name>A0AAX6FUG0_IRIPA</name>
<dbReference type="GO" id="GO:0010150">
    <property type="term" value="P:leaf senescence"/>
    <property type="evidence" value="ECO:0007669"/>
    <property type="project" value="UniProtKB-ARBA"/>
</dbReference>
<protein>
    <recommendedName>
        <fullName evidence="5">Senescence regulator</fullName>
    </recommendedName>
</protein>
<evidence type="ECO:0008006" key="5">
    <source>
        <dbReference type="Google" id="ProtNLM"/>
    </source>
</evidence>
<dbReference type="InterPro" id="IPR007608">
    <property type="entry name" value="Senescence_reg_S40"/>
</dbReference>
<reference evidence="3" key="1">
    <citation type="journal article" date="2023" name="GigaByte">
        <title>Genome assembly of the bearded iris, Iris pallida Lam.</title>
        <authorList>
            <person name="Bruccoleri R.E."/>
            <person name="Oakeley E.J."/>
            <person name="Faust A.M.E."/>
            <person name="Altorfer M."/>
            <person name="Dessus-Babus S."/>
            <person name="Burckhardt D."/>
            <person name="Oertli M."/>
            <person name="Naumann U."/>
            <person name="Petersen F."/>
            <person name="Wong J."/>
        </authorList>
    </citation>
    <scope>NUCLEOTIDE SEQUENCE</scope>
    <source>
        <strain evidence="3">GSM-AAB239-AS_SAM_17_03QT</strain>
    </source>
</reference>
<accession>A0AAX6FUG0</accession>
<gene>
    <name evidence="3" type="ORF">M6B38_401500</name>
</gene>
<proteinExistence type="inferred from homology"/>
<sequence>MAKGGRKHATSDRRDRLLGTTYGYDHGGRSVGPEFGEEDVWPAADEPLRAVRTARSSRRSGQVDDEDDGVRRQLGGLSLAFENIGDGGVVHRRHETRHVAAASAPVDVPADWSRMGRAGPDDPVDGSAGETEWVPPHEYLAREHGRSVTTSVFVGVGRTLKGRDMSRVRDAVWSQTGFFG</sequence>
<comment type="similarity">
    <text evidence="1">Belongs to the senescence regulator S40 family.</text>
</comment>
<dbReference type="Pfam" id="PF04520">
    <property type="entry name" value="Senescence_reg"/>
    <property type="match status" value="1"/>
</dbReference>
<keyword evidence="4" id="KW-1185">Reference proteome</keyword>
<dbReference type="PANTHER" id="PTHR33083:SF93">
    <property type="entry name" value="OS07G0516300 PROTEIN"/>
    <property type="match status" value="1"/>
</dbReference>
<dbReference type="Proteomes" id="UP001140949">
    <property type="component" value="Unassembled WGS sequence"/>
</dbReference>
<comment type="caution">
    <text evidence="3">The sequence shown here is derived from an EMBL/GenBank/DDBJ whole genome shotgun (WGS) entry which is preliminary data.</text>
</comment>
<feature type="region of interest" description="Disordered" evidence="2">
    <location>
        <begin position="1"/>
        <end position="71"/>
    </location>
</feature>